<keyword evidence="1" id="KW-1133">Transmembrane helix</keyword>
<dbReference type="PIRSF" id="PIRSF029895">
    <property type="entry name" value="SpoIV"/>
    <property type="match status" value="1"/>
</dbReference>
<evidence type="ECO:0000313" key="2">
    <source>
        <dbReference type="EMBL" id="AZK46839.1"/>
    </source>
</evidence>
<name>A0A3Q8S4X1_9BACL</name>
<dbReference type="OrthoDB" id="1640349at2"/>
<dbReference type="Proteomes" id="UP000273145">
    <property type="component" value="Chromosome"/>
</dbReference>
<reference evidence="2 3" key="1">
    <citation type="submission" date="2018-11" db="EMBL/GenBank/DDBJ databases">
        <title>Genome sequencing of Paenibacillus lentus DSM25539(T).</title>
        <authorList>
            <person name="Kook J.-K."/>
            <person name="Park S.-N."/>
            <person name="Lim Y.K."/>
        </authorList>
    </citation>
    <scope>NUCLEOTIDE SEQUENCE [LARGE SCALE GENOMIC DNA]</scope>
    <source>
        <strain evidence="2 3">DSM 25539</strain>
    </source>
</reference>
<proteinExistence type="predicted"/>
<dbReference type="NCBIfam" id="TIGR02876">
    <property type="entry name" value="spore_yqfD"/>
    <property type="match status" value="1"/>
</dbReference>
<dbReference type="KEGG" id="plen:EIM92_12315"/>
<keyword evidence="3" id="KW-1185">Reference proteome</keyword>
<organism evidence="2 3">
    <name type="scientific">Paenibacillus lentus</name>
    <dbReference type="NCBI Taxonomy" id="1338368"/>
    <lineage>
        <taxon>Bacteria</taxon>
        <taxon>Bacillati</taxon>
        <taxon>Bacillota</taxon>
        <taxon>Bacilli</taxon>
        <taxon>Bacillales</taxon>
        <taxon>Paenibacillaceae</taxon>
        <taxon>Paenibacillus</taxon>
    </lineage>
</organism>
<evidence type="ECO:0000256" key="1">
    <source>
        <dbReference type="SAM" id="Phobius"/>
    </source>
</evidence>
<keyword evidence="1" id="KW-0472">Membrane</keyword>
<accession>A0A3Q8S4X1</accession>
<evidence type="ECO:0000313" key="3">
    <source>
        <dbReference type="Proteomes" id="UP000273145"/>
    </source>
</evidence>
<dbReference type="EMBL" id="CP034248">
    <property type="protein sequence ID" value="AZK46839.1"/>
    <property type="molecule type" value="Genomic_DNA"/>
</dbReference>
<keyword evidence="1" id="KW-0812">Transmembrane</keyword>
<feature type="transmembrane region" description="Helical" evidence="1">
    <location>
        <begin position="90"/>
        <end position="110"/>
    </location>
</feature>
<dbReference type="RefSeq" id="WP_125082884.1">
    <property type="nucleotide sequence ID" value="NZ_CP034248.1"/>
</dbReference>
<gene>
    <name evidence="2" type="primary">yqfD</name>
    <name evidence="2" type="ORF">EIM92_12315</name>
</gene>
<protein>
    <submittedName>
        <fullName evidence="2">Sporulation protein YqfD</fullName>
    </submittedName>
</protein>
<dbReference type="Pfam" id="PF06898">
    <property type="entry name" value="YqfD"/>
    <property type="match status" value="1"/>
</dbReference>
<dbReference type="InterPro" id="IPR010690">
    <property type="entry name" value="YqfD"/>
</dbReference>
<dbReference type="AlphaFoldDB" id="A0A3Q8S4X1"/>
<sequence>MKSSVLSRLRGSVTIVVRGQHLEKLINELAKEGIEIWNVRSLPERKMEMDVHLDDYFSLRPLLKRTGCRMSVKHRIGMPFLLSRLWRRKIFIGGFAMFIATVFALSSLVWDIEVQGNDKISTEDVLLAAREEGIYPFQWIFRMPKQDKLSAELTRKLAGTSWVGVSRSGTRITIQVVEATRPKEEELYSPSHLISNSDAIITHIYAERGQLEAKKHDRVRKGQVLIAGVQGDSYVVAKGEIRGIVWHEYNIEVPLVRKQNVYTGDKKVKGYLFFGQTAFQITGYGSNGFAHFQTLTELDPLTWRSLKLPIGWMSEKQLETTEIQLKISEKQAKEDGIQRALRDVYAKHGVESKIISQKILHEKSDNGKVYMKVLFEVEQNIAEELPIVHEQGE</sequence>